<dbReference type="RefSeq" id="WP_326619836.1">
    <property type="nucleotide sequence ID" value="NZ_CP109106.1"/>
</dbReference>
<feature type="chain" id="PRO_5047471411" evidence="2">
    <location>
        <begin position="27"/>
        <end position="123"/>
    </location>
</feature>
<name>A0ABZ1FJG4_9ACTN</name>
<protein>
    <submittedName>
        <fullName evidence="3">Uncharacterized protein</fullName>
    </submittedName>
</protein>
<gene>
    <name evidence="3" type="ORF">OG863_21270</name>
</gene>
<evidence type="ECO:0000313" key="4">
    <source>
        <dbReference type="Proteomes" id="UP001344251"/>
    </source>
</evidence>
<keyword evidence="2" id="KW-0732">Signal</keyword>
<organism evidence="3 4">
    <name type="scientific">Streptomyces decoyicus</name>
    <dbReference type="NCBI Taxonomy" id="249567"/>
    <lineage>
        <taxon>Bacteria</taxon>
        <taxon>Bacillati</taxon>
        <taxon>Actinomycetota</taxon>
        <taxon>Actinomycetes</taxon>
        <taxon>Kitasatosporales</taxon>
        <taxon>Streptomycetaceae</taxon>
        <taxon>Streptomyces</taxon>
    </lineage>
</organism>
<keyword evidence="4" id="KW-1185">Reference proteome</keyword>
<accession>A0ABZ1FJG4</accession>
<evidence type="ECO:0000256" key="1">
    <source>
        <dbReference type="SAM" id="MobiDB-lite"/>
    </source>
</evidence>
<feature type="signal peptide" evidence="2">
    <location>
        <begin position="1"/>
        <end position="26"/>
    </location>
</feature>
<dbReference type="Proteomes" id="UP001344251">
    <property type="component" value="Chromosome"/>
</dbReference>
<sequence length="123" mass="13011">MARVNFVIAGACGLLLAAGGMSPAQAWGGPWGGGGDSVWDSDTIAQIRTGLHCSRRARVCVNGPLNSGNLQNSQNVYLRGNNNDSGSPTNINGNTNSHDETHGVESRTRNHLQNVGRHHRQGL</sequence>
<reference evidence="3 4" key="1">
    <citation type="submission" date="2022-10" db="EMBL/GenBank/DDBJ databases">
        <title>The complete genomes of actinobacterial strains from the NBC collection.</title>
        <authorList>
            <person name="Joergensen T.S."/>
            <person name="Alvarez Arevalo M."/>
            <person name="Sterndorff E.B."/>
            <person name="Faurdal D."/>
            <person name="Vuksanovic O."/>
            <person name="Mourched A.-S."/>
            <person name="Charusanti P."/>
            <person name="Shaw S."/>
            <person name="Blin K."/>
            <person name="Weber T."/>
        </authorList>
    </citation>
    <scope>NUCLEOTIDE SEQUENCE [LARGE SCALE GENOMIC DNA]</scope>
    <source>
        <strain evidence="3 4">NBC 01774</strain>
    </source>
</reference>
<feature type="compositionally biased region" description="Polar residues" evidence="1">
    <location>
        <begin position="68"/>
        <end position="96"/>
    </location>
</feature>
<feature type="compositionally biased region" description="Basic and acidic residues" evidence="1">
    <location>
        <begin position="97"/>
        <end position="108"/>
    </location>
</feature>
<evidence type="ECO:0000313" key="3">
    <source>
        <dbReference type="EMBL" id="WSB70286.1"/>
    </source>
</evidence>
<dbReference type="EMBL" id="CP109106">
    <property type="protein sequence ID" value="WSB70286.1"/>
    <property type="molecule type" value="Genomic_DNA"/>
</dbReference>
<feature type="region of interest" description="Disordered" evidence="1">
    <location>
        <begin position="68"/>
        <end position="123"/>
    </location>
</feature>
<proteinExistence type="predicted"/>
<evidence type="ECO:0000256" key="2">
    <source>
        <dbReference type="SAM" id="SignalP"/>
    </source>
</evidence>